<evidence type="ECO:0000256" key="1">
    <source>
        <dbReference type="SAM" id="Phobius"/>
    </source>
</evidence>
<comment type="caution">
    <text evidence="2">The sequence shown here is derived from an EMBL/GenBank/DDBJ whole genome shotgun (WGS) entry which is preliminary data.</text>
</comment>
<protein>
    <recommendedName>
        <fullName evidence="4">Phage shock protein B</fullName>
    </recommendedName>
</protein>
<evidence type="ECO:0000313" key="2">
    <source>
        <dbReference type="EMBL" id="NHN29436.1"/>
    </source>
</evidence>
<keyword evidence="1" id="KW-0812">Transmembrane</keyword>
<accession>A0ABX0J0T2</accession>
<dbReference type="Proteomes" id="UP001165962">
    <property type="component" value="Unassembled WGS sequence"/>
</dbReference>
<sequence length="93" mass="10599">MDASRLSEIEKIAELAEKYGLAVILLMILLIVLLVVGRMLVRGDLVPRHLLERVEEDRDRLQAMLDEERRGIMKPIMDTLSRLKKDDSGDRGG</sequence>
<evidence type="ECO:0008006" key="4">
    <source>
        <dbReference type="Google" id="ProtNLM"/>
    </source>
</evidence>
<keyword evidence="3" id="KW-1185">Reference proteome</keyword>
<name>A0ABX0J0T2_9BACL</name>
<keyword evidence="1" id="KW-1133">Transmembrane helix</keyword>
<gene>
    <name evidence="2" type="ORF">G9U52_06275</name>
</gene>
<organism evidence="2 3">
    <name type="scientific">Paenibacillus agricola</name>
    <dbReference type="NCBI Taxonomy" id="2716264"/>
    <lineage>
        <taxon>Bacteria</taxon>
        <taxon>Bacillati</taxon>
        <taxon>Bacillota</taxon>
        <taxon>Bacilli</taxon>
        <taxon>Bacillales</taxon>
        <taxon>Paenibacillaceae</taxon>
        <taxon>Paenibacillus</taxon>
    </lineage>
</organism>
<evidence type="ECO:0000313" key="3">
    <source>
        <dbReference type="Proteomes" id="UP001165962"/>
    </source>
</evidence>
<proteinExistence type="predicted"/>
<reference evidence="2" key="1">
    <citation type="submission" date="2020-03" db="EMBL/GenBank/DDBJ databases">
        <title>Draft sequencing of Paenibacilllus sp. S3N08.</title>
        <authorList>
            <person name="Kim D.-U."/>
        </authorList>
    </citation>
    <scope>NUCLEOTIDE SEQUENCE</scope>
    <source>
        <strain evidence="2">S3N08</strain>
    </source>
</reference>
<feature type="transmembrane region" description="Helical" evidence="1">
    <location>
        <begin position="20"/>
        <end position="41"/>
    </location>
</feature>
<keyword evidence="1" id="KW-0472">Membrane</keyword>
<dbReference type="EMBL" id="JAAOIW010000002">
    <property type="protein sequence ID" value="NHN29436.1"/>
    <property type="molecule type" value="Genomic_DNA"/>
</dbReference>
<dbReference type="RefSeq" id="WP_166147404.1">
    <property type="nucleotide sequence ID" value="NZ_JAAOIW010000002.1"/>
</dbReference>